<name>A0A6J5N505_9CAUD</name>
<evidence type="ECO:0000313" key="2">
    <source>
        <dbReference type="EMBL" id="CAB4153882.1"/>
    </source>
</evidence>
<dbReference type="EMBL" id="LR796598">
    <property type="protein sequence ID" value="CAB4153882.1"/>
    <property type="molecule type" value="Genomic_DNA"/>
</dbReference>
<evidence type="ECO:0000259" key="1">
    <source>
        <dbReference type="Pfam" id="PF13004"/>
    </source>
</evidence>
<accession>A0A6J5N505</accession>
<reference evidence="2" key="1">
    <citation type="submission" date="2020-04" db="EMBL/GenBank/DDBJ databases">
        <authorList>
            <person name="Chiriac C."/>
            <person name="Salcher M."/>
            <person name="Ghai R."/>
            <person name="Kavagutti S V."/>
        </authorList>
    </citation>
    <scope>NUCLEOTIDE SEQUENCE</scope>
</reference>
<dbReference type="CDD" id="cd14948">
    <property type="entry name" value="BACON"/>
    <property type="match status" value="1"/>
</dbReference>
<organism evidence="2">
    <name type="scientific">uncultured Caudovirales phage</name>
    <dbReference type="NCBI Taxonomy" id="2100421"/>
    <lineage>
        <taxon>Viruses</taxon>
        <taxon>Duplodnaviria</taxon>
        <taxon>Heunggongvirae</taxon>
        <taxon>Uroviricota</taxon>
        <taxon>Caudoviricetes</taxon>
        <taxon>Peduoviridae</taxon>
        <taxon>Maltschvirus</taxon>
        <taxon>Maltschvirus maltsch</taxon>
    </lineage>
</organism>
<sequence length="818" mass="93305">MDVTLYLKRFDADGYIALDLFKDEKIEINLQIKNLSDISKVRTDFTQNFTIPCSPTNNKMFDYWYSGDVLRRDNSQANAYNANIRVDAYIEVNQTPFRYGSLQLDSAKLKNGVPNSYSVTFFGAGVGLSDKFGEDELKDLFQNITTYDHPYSSTVINSLNTASLNSGDVYYPLISAKTYLRYGTSGNFDLKDTANIIEYKDFKPALRLIRIIQAIEQKYNLTFSRDFFDRSIFYNLFMWMHRDADRIKAISTPLVLDFITTTVYEETPSPTQWTGVPLPYDLATNIIKVNFDWFPTQTLQSSGYRRIFIQLKIFTTSTNFYNVGLYKGDDLYSEQTNLQGNVTLTLFDKKNTVDSTSHDFTIRVSSIEGNITFTSQTFINYISAIYAYDRGIRLNGTTAQTTANAIVKISEQIPNIKVKDFFNSLIIQFNLILKSTSSSNYYIDTLDNWYSKGKSYDISNLIDLKDITVNKAKAKKFIEFKYQKAEAILGNQYFENNQIGYGDLKADFQIQGDELKMECKFENMMFEKLVDSSISLPTNYQCGFAIDKTLAPVKTAPLLFYRNGFDTGGNIYIKTAITPSPTNATFTSTWHTATEDNRTIEQVTNTLNFGADNSTYFYQPLDNSLYYNFWQTYIEDLYNKQTRVLNVKGKMPIRILQRLGLNDRFIIGQKKYKISSLKVDLTTSECDIEVFSDFSLPFDSYDNTTSLRVDSTDYTVDSELLSVDADSIHEPVTSYIINGVSLTVYNATKGEEHFEVKIDSNTNWTATPLNNWITVNKTTGNASDYIRVSIPINTGSARSGDLKITIGTTDFNIEINQL</sequence>
<dbReference type="InterPro" id="IPR024361">
    <property type="entry name" value="BACON"/>
</dbReference>
<proteinExistence type="predicted"/>
<dbReference type="InterPro" id="IPR013783">
    <property type="entry name" value="Ig-like_fold"/>
</dbReference>
<dbReference type="Pfam" id="PF13004">
    <property type="entry name" value="BACON"/>
    <property type="match status" value="1"/>
</dbReference>
<gene>
    <name evidence="2" type="ORF">UFOVP634_32</name>
</gene>
<feature type="domain" description="BACON" evidence="1">
    <location>
        <begin position="762"/>
        <end position="817"/>
    </location>
</feature>
<dbReference type="Gene3D" id="2.60.40.10">
    <property type="entry name" value="Immunoglobulins"/>
    <property type="match status" value="1"/>
</dbReference>
<protein>
    <submittedName>
        <fullName evidence="2">Bacteroidetes-Associated Carbohydrate-binding Often N-terminal</fullName>
    </submittedName>
</protein>